<dbReference type="GeneID" id="93610272"/>
<evidence type="ECO:0000313" key="2">
    <source>
        <dbReference type="EMBL" id="EIE78596.1"/>
    </source>
</evidence>
<sequence>MSNWENLNSNLHVPNYWSSKTCIQWSSQDFCHNLLQANPFYSKRSAMALFSEDLEVIQVQLAHHKLISSRVKALVKLLSKKDELLDQFWAEYSTNIKSISLKRKYNVFVSGSLLEEEAIETLQKQAAIKKSLGEELGSSIQTDDDGAAQEVDQDDMQDARIEHDDV</sequence>
<organism evidence="2 3">
    <name type="scientific">Rhizopus delemar (strain RA 99-880 / ATCC MYA-4621 / FGSC 9543 / NRRL 43880)</name>
    <name type="common">Mucormycosis agent</name>
    <name type="synonym">Rhizopus arrhizus var. delemar</name>
    <dbReference type="NCBI Taxonomy" id="246409"/>
    <lineage>
        <taxon>Eukaryota</taxon>
        <taxon>Fungi</taxon>
        <taxon>Fungi incertae sedis</taxon>
        <taxon>Mucoromycota</taxon>
        <taxon>Mucoromycotina</taxon>
        <taxon>Mucoromycetes</taxon>
        <taxon>Mucorales</taxon>
        <taxon>Mucorineae</taxon>
        <taxon>Rhizopodaceae</taxon>
        <taxon>Rhizopus</taxon>
    </lineage>
</organism>
<reference evidence="2 3" key="1">
    <citation type="journal article" date="2009" name="PLoS Genet.">
        <title>Genomic analysis of the basal lineage fungus Rhizopus oryzae reveals a whole-genome duplication.</title>
        <authorList>
            <person name="Ma L.-J."/>
            <person name="Ibrahim A.S."/>
            <person name="Skory C."/>
            <person name="Grabherr M.G."/>
            <person name="Burger G."/>
            <person name="Butler M."/>
            <person name="Elias M."/>
            <person name="Idnurm A."/>
            <person name="Lang B.F."/>
            <person name="Sone T."/>
            <person name="Abe A."/>
            <person name="Calvo S.E."/>
            <person name="Corrochano L.M."/>
            <person name="Engels R."/>
            <person name="Fu J."/>
            <person name="Hansberg W."/>
            <person name="Kim J.-M."/>
            <person name="Kodira C.D."/>
            <person name="Koehrsen M.J."/>
            <person name="Liu B."/>
            <person name="Miranda-Saavedra D."/>
            <person name="O'Leary S."/>
            <person name="Ortiz-Castellanos L."/>
            <person name="Poulter R."/>
            <person name="Rodriguez-Romero J."/>
            <person name="Ruiz-Herrera J."/>
            <person name="Shen Y.-Q."/>
            <person name="Zeng Q."/>
            <person name="Galagan J."/>
            <person name="Birren B.W."/>
            <person name="Cuomo C.A."/>
            <person name="Wickes B.L."/>
        </authorList>
    </citation>
    <scope>NUCLEOTIDE SEQUENCE [LARGE SCALE GENOMIC DNA]</scope>
    <source>
        <strain evidence="3">RA 99-880 / ATCC MYA-4621 / FGSC 9543 / NRRL 43880</strain>
    </source>
</reference>
<accession>I1BQW6</accession>
<protein>
    <submittedName>
        <fullName evidence="2">Uncharacterized protein</fullName>
    </submittedName>
</protein>
<gene>
    <name evidence="2" type="ORF">RO3G_03300</name>
</gene>
<dbReference type="VEuPathDB" id="FungiDB:RO3G_03300"/>
<dbReference type="AlphaFoldDB" id="I1BQW6"/>
<name>I1BQW6_RHIO9</name>
<feature type="compositionally biased region" description="Acidic residues" evidence="1">
    <location>
        <begin position="142"/>
        <end position="156"/>
    </location>
</feature>
<dbReference type="RefSeq" id="XP_067513992.1">
    <property type="nucleotide sequence ID" value="XM_067657891.1"/>
</dbReference>
<dbReference type="Proteomes" id="UP000009138">
    <property type="component" value="Unassembled WGS sequence"/>
</dbReference>
<keyword evidence="3" id="KW-1185">Reference proteome</keyword>
<evidence type="ECO:0000256" key="1">
    <source>
        <dbReference type="SAM" id="MobiDB-lite"/>
    </source>
</evidence>
<dbReference type="EMBL" id="CH476733">
    <property type="protein sequence ID" value="EIE78596.1"/>
    <property type="molecule type" value="Genomic_DNA"/>
</dbReference>
<evidence type="ECO:0000313" key="3">
    <source>
        <dbReference type="Proteomes" id="UP000009138"/>
    </source>
</evidence>
<feature type="region of interest" description="Disordered" evidence="1">
    <location>
        <begin position="137"/>
        <end position="166"/>
    </location>
</feature>
<dbReference type="STRING" id="246409.I1BQW6"/>
<feature type="compositionally biased region" description="Basic and acidic residues" evidence="1">
    <location>
        <begin position="157"/>
        <end position="166"/>
    </location>
</feature>
<proteinExistence type="predicted"/>
<dbReference type="InParanoid" id="I1BQW6"/>
<dbReference type="OMA" id="NQAINDW"/>
<dbReference type="OrthoDB" id="2282691at2759"/>